<dbReference type="PROSITE" id="PS50850">
    <property type="entry name" value="MFS"/>
    <property type="match status" value="1"/>
</dbReference>
<dbReference type="CDD" id="cd06174">
    <property type="entry name" value="MFS"/>
    <property type="match status" value="1"/>
</dbReference>
<dbReference type="AlphaFoldDB" id="A0A1M4Y086"/>
<feature type="transmembrane region" description="Helical" evidence="5">
    <location>
        <begin position="389"/>
        <end position="410"/>
    </location>
</feature>
<feature type="transmembrane region" description="Helical" evidence="5">
    <location>
        <begin position="142"/>
        <end position="161"/>
    </location>
</feature>
<dbReference type="OrthoDB" id="9816124at2"/>
<keyword evidence="8" id="KW-1185">Reference proteome</keyword>
<sequence length="416" mass="47706">MERKYKNIQFYKFCSYGFLKNLRFFEPFLILFFLEKGLTYFQIGILYSIMKIATNILEIPTGIIADSIGRRRSMVFSFSNYIISFFIFYFSKNFLLFSFSMILYAFGEAFRSGTHKAMILEYLKIKGWFDLKVHYYGNTRSCSQIGSAISSLLAAGIVFYSGNYQSIFLFSIIPYVLDLILMFTYPKELDGELKEFNLNNFKASFSGVLKEFAVSFKSFNLFKSVLLTATYSGYYSAVKDFLQPILKAFALSLPIFITLESEKRSSIVIGIVYFLLYLLTSFFSRNSGKFSERFKNLYIPLIITMNLGFLFGIISGFTYHKGFIFVSIIFYLGIYLIENLRRPIGVAYISENINSNILASVLSVESQLKTILAAIITPIIGIIADKFSLSTALIIISLMFLMVNFLLLHLSKKTSH</sequence>
<feature type="transmembrane region" description="Helical" evidence="5">
    <location>
        <begin position="357"/>
        <end position="383"/>
    </location>
</feature>
<dbReference type="PROSITE" id="PS00216">
    <property type="entry name" value="SUGAR_TRANSPORT_1"/>
    <property type="match status" value="1"/>
</dbReference>
<gene>
    <name evidence="7" type="ORF">SAMN02745164_01562</name>
</gene>
<evidence type="ECO:0000256" key="2">
    <source>
        <dbReference type="ARBA" id="ARBA00022692"/>
    </source>
</evidence>
<dbReference type="InterPro" id="IPR036259">
    <property type="entry name" value="MFS_trans_sf"/>
</dbReference>
<feature type="domain" description="Major facilitator superfamily (MFS) profile" evidence="6">
    <location>
        <begin position="1"/>
        <end position="415"/>
    </location>
</feature>
<keyword evidence="3 5" id="KW-1133">Transmembrane helix</keyword>
<feature type="transmembrane region" description="Helical" evidence="5">
    <location>
        <begin position="296"/>
        <end position="314"/>
    </location>
</feature>
<dbReference type="SUPFAM" id="SSF103473">
    <property type="entry name" value="MFS general substrate transporter"/>
    <property type="match status" value="1"/>
</dbReference>
<dbReference type="PANTHER" id="PTHR23530">
    <property type="entry name" value="TRANSPORT PROTEIN-RELATED"/>
    <property type="match status" value="1"/>
</dbReference>
<dbReference type="Proteomes" id="UP000184334">
    <property type="component" value="Unassembled WGS sequence"/>
</dbReference>
<dbReference type="PANTHER" id="PTHR23530:SF1">
    <property type="entry name" value="PERMEASE, MAJOR FACILITATOR SUPERFAMILY-RELATED"/>
    <property type="match status" value="1"/>
</dbReference>
<dbReference type="RefSeq" id="WP_072865155.1">
    <property type="nucleotide sequence ID" value="NZ_FQUI01000026.1"/>
</dbReference>
<dbReference type="EMBL" id="FQUI01000026">
    <property type="protein sequence ID" value="SHE99090.1"/>
    <property type="molecule type" value="Genomic_DNA"/>
</dbReference>
<evidence type="ECO:0000259" key="6">
    <source>
        <dbReference type="PROSITE" id="PS50850"/>
    </source>
</evidence>
<protein>
    <submittedName>
        <fullName evidence="7">Major Facilitator Superfamily protein</fullName>
    </submittedName>
</protein>
<dbReference type="STRING" id="1122195.SAMN02745164_01562"/>
<dbReference type="GO" id="GO:0022857">
    <property type="term" value="F:transmembrane transporter activity"/>
    <property type="evidence" value="ECO:0007669"/>
    <property type="project" value="InterPro"/>
</dbReference>
<dbReference type="Pfam" id="PF07690">
    <property type="entry name" value="MFS_1"/>
    <property type="match status" value="1"/>
</dbReference>
<dbReference type="InterPro" id="IPR053160">
    <property type="entry name" value="MFS_DHA3_Transporter"/>
</dbReference>
<evidence type="ECO:0000313" key="8">
    <source>
        <dbReference type="Proteomes" id="UP000184334"/>
    </source>
</evidence>
<feature type="transmembrane region" description="Helical" evidence="5">
    <location>
        <begin position="167"/>
        <end position="185"/>
    </location>
</feature>
<keyword evidence="4 5" id="KW-0472">Membrane</keyword>
<name>A0A1M4Y086_MARH1</name>
<feature type="transmembrane region" description="Helical" evidence="5">
    <location>
        <begin position="320"/>
        <end position="337"/>
    </location>
</feature>
<evidence type="ECO:0000256" key="5">
    <source>
        <dbReference type="SAM" id="Phobius"/>
    </source>
</evidence>
<evidence type="ECO:0000313" key="7">
    <source>
        <dbReference type="EMBL" id="SHE99090.1"/>
    </source>
</evidence>
<comment type="caution">
    <text evidence="7">The sequence shown here is derived from an EMBL/GenBank/DDBJ whole genome shotgun (WGS) entry which is preliminary data.</text>
</comment>
<comment type="subcellular location">
    <subcellularLocation>
        <location evidence="1">Membrane</location>
        <topology evidence="1">Multi-pass membrane protein</topology>
    </subcellularLocation>
</comment>
<keyword evidence="2 5" id="KW-0812">Transmembrane</keyword>
<dbReference type="InterPro" id="IPR011701">
    <property type="entry name" value="MFS"/>
</dbReference>
<feature type="transmembrane region" description="Helical" evidence="5">
    <location>
        <begin position="81"/>
        <end position="106"/>
    </location>
</feature>
<accession>A0A1M4Y086</accession>
<organism evidence="7 8">
    <name type="scientific">Marinitoga hydrogenitolerans (strain DSM 16785 / JCM 12826 / AT1271)</name>
    <dbReference type="NCBI Taxonomy" id="1122195"/>
    <lineage>
        <taxon>Bacteria</taxon>
        <taxon>Thermotogati</taxon>
        <taxon>Thermotogota</taxon>
        <taxon>Thermotogae</taxon>
        <taxon>Petrotogales</taxon>
        <taxon>Petrotogaceae</taxon>
        <taxon>Marinitoga</taxon>
    </lineage>
</organism>
<proteinExistence type="predicted"/>
<reference evidence="7" key="1">
    <citation type="submission" date="2016-11" db="EMBL/GenBank/DDBJ databases">
        <authorList>
            <person name="Varghese N."/>
            <person name="Submissions S."/>
        </authorList>
    </citation>
    <scope>NUCLEOTIDE SEQUENCE [LARGE SCALE GENOMIC DNA]</scope>
    <source>
        <strain evidence="7">DSM 16785</strain>
    </source>
</reference>
<dbReference type="Gene3D" id="1.20.1250.20">
    <property type="entry name" value="MFS general substrate transporter like domains"/>
    <property type="match status" value="1"/>
</dbReference>
<evidence type="ECO:0000256" key="3">
    <source>
        <dbReference type="ARBA" id="ARBA00022989"/>
    </source>
</evidence>
<dbReference type="InterPro" id="IPR020846">
    <property type="entry name" value="MFS_dom"/>
</dbReference>
<dbReference type="InterPro" id="IPR005829">
    <property type="entry name" value="Sugar_transporter_CS"/>
</dbReference>
<evidence type="ECO:0000256" key="4">
    <source>
        <dbReference type="ARBA" id="ARBA00023136"/>
    </source>
</evidence>
<evidence type="ECO:0000256" key="1">
    <source>
        <dbReference type="ARBA" id="ARBA00004141"/>
    </source>
</evidence>
<feature type="transmembrane region" description="Helical" evidence="5">
    <location>
        <begin position="265"/>
        <end position="284"/>
    </location>
</feature>
<dbReference type="GO" id="GO:0016020">
    <property type="term" value="C:membrane"/>
    <property type="evidence" value="ECO:0007669"/>
    <property type="project" value="UniProtKB-SubCell"/>
</dbReference>